<feature type="region of interest" description="Disordered" evidence="1">
    <location>
        <begin position="1"/>
        <end position="47"/>
    </location>
</feature>
<evidence type="ECO:0000313" key="3">
    <source>
        <dbReference type="Proteomes" id="UP000822688"/>
    </source>
</evidence>
<reference evidence="2" key="1">
    <citation type="submission" date="2020-06" db="EMBL/GenBank/DDBJ databases">
        <title>WGS assembly of Ceratodon purpureus strain R40.</title>
        <authorList>
            <person name="Carey S.B."/>
            <person name="Jenkins J."/>
            <person name="Shu S."/>
            <person name="Lovell J.T."/>
            <person name="Sreedasyam A."/>
            <person name="Maumus F."/>
            <person name="Tiley G.P."/>
            <person name="Fernandez-Pozo N."/>
            <person name="Barry K."/>
            <person name="Chen C."/>
            <person name="Wang M."/>
            <person name="Lipzen A."/>
            <person name="Daum C."/>
            <person name="Saski C.A."/>
            <person name="Payton A.C."/>
            <person name="Mcbreen J.C."/>
            <person name="Conrad R.E."/>
            <person name="Kollar L.M."/>
            <person name="Olsson S."/>
            <person name="Huttunen S."/>
            <person name="Landis J.B."/>
            <person name="Wickett N.J."/>
            <person name="Johnson M.G."/>
            <person name="Rensing S.A."/>
            <person name="Grimwood J."/>
            <person name="Schmutz J."/>
            <person name="Mcdaniel S.F."/>
        </authorList>
    </citation>
    <scope>NUCLEOTIDE SEQUENCE</scope>
    <source>
        <strain evidence="2">R40</strain>
    </source>
</reference>
<feature type="compositionally biased region" description="Polar residues" evidence="1">
    <location>
        <begin position="187"/>
        <end position="202"/>
    </location>
</feature>
<dbReference type="Proteomes" id="UP000822688">
    <property type="component" value="Chromosome 12"/>
</dbReference>
<keyword evidence="3" id="KW-1185">Reference proteome</keyword>
<organism evidence="2 3">
    <name type="scientific">Ceratodon purpureus</name>
    <name type="common">Fire moss</name>
    <name type="synonym">Dicranum purpureum</name>
    <dbReference type="NCBI Taxonomy" id="3225"/>
    <lineage>
        <taxon>Eukaryota</taxon>
        <taxon>Viridiplantae</taxon>
        <taxon>Streptophyta</taxon>
        <taxon>Embryophyta</taxon>
        <taxon>Bryophyta</taxon>
        <taxon>Bryophytina</taxon>
        <taxon>Bryopsida</taxon>
        <taxon>Dicranidae</taxon>
        <taxon>Pseudoditrichales</taxon>
        <taxon>Ditrichaceae</taxon>
        <taxon>Ceratodon</taxon>
    </lineage>
</organism>
<protein>
    <submittedName>
        <fullName evidence="2">Uncharacterized protein</fullName>
    </submittedName>
</protein>
<feature type="region of interest" description="Disordered" evidence="1">
    <location>
        <begin position="180"/>
        <end position="214"/>
    </location>
</feature>
<feature type="region of interest" description="Disordered" evidence="1">
    <location>
        <begin position="228"/>
        <end position="253"/>
    </location>
</feature>
<accession>A0A8T0GAD5</accession>
<feature type="compositionally biased region" description="Polar residues" evidence="1">
    <location>
        <begin position="12"/>
        <end position="39"/>
    </location>
</feature>
<feature type="compositionally biased region" description="Basic and acidic residues" evidence="1">
    <location>
        <begin position="1"/>
        <end position="11"/>
    </location>
</feature>
<gene>
    <name evidence="2" type="ORF">KC19_12G168300</name>
</gene>
<proteinExistence type="predicted"/>
<comment type="caution">
    <text evidence="2">The sequence shown here is derived from an EMBL/GenBank/DDBJ whole genome shotgun (WGS) entry which is preliminary data.</text>
</comment>
<sequence>MASKDMSEIQERNNLSSTSFTGQQVNLYKSPRSETQPRTGSKKKDNLQQILQSVYKKCDLDKIKTPGYFNLCEKTHFKKVNNPKLLEFNNMPSNTKDSSKEENTFTPVHVSDTNLAEQHKNSSLNIESLHHNFLGNKENLEKEIRYGNICTTGVKEELNILASLERLDWKLATIAGKSVNSERHSLTSRGGQLSSKSAQSAPTVMAHDHGPSSTTLGQTNLAVGKSKKNCNTVPIRPSSARTIPIKPSRNHRQRQVVGITNKSQGRSIHQVDPPSEVDIEESHLIMSLRNKVVPSTPGSIVYYKDPHCLFSPIPDTRGVVS</sequence>
<dbReference type="EMBL" id="CM026433">
    <property type="protein sequence ID" value="KAG0555427.1"/>
    <property type="molecule type" value="Genomic_DNA"/>
</dbReference>
<name>A0A8T0GAD5_CERPU</name>
<evidence type="ECO:0000313" key="2">
    <source>
        <dbReference type="EMBL" id="KAG0555427.1"/>
    </source>
</evidence>
<evidence type="ECO:0000256" key="1">
    <source>
        <dbReference type="SAM" id="MobiDB-lite"/>
    </source>
</evidence>
<dbReference type="AlphaFoldDB" id="A0A8T0GAD5"/>